<dbReference type="InterPro" id="IPR057670">
    <property type="entry name" value="SH3_retrovirus"/>
</dbReference>
<dbReference type="PaxDb" id="4097-A0A1S4BHN1"/>
<dbReference type="RefSeq" id="XP_016488385.1">
    <property type="nucleotide sequence ID" value="XM_016632899.1"/>
</dbReference>
<dbReference type="InterPro" id="IPR012337">
    <property type="entry name" value="RNaseH-like_sf"/>
</dbReference>
<feature type="domain" description="Integrase catalytic" evidence="1">
    <location>
        <begin position="203"/>
        <end position="380"/>
    </location>
</feature>
<organism evidence="2">
    <name type="scientific">Nicotiana tabacum</name>
    <name type="common">Common tobacco</name>
    <dbReference type="NCBI Taxonomy" id="4097"/>
    <lineage>
        <taxon>Eukaryota</taxon>
        <taxon>Viridiplantae</taxon>
        <taxon>Streptophyta</taxon>
        <taxon>Embryophyta</taxon>
        <taxon>Tracheophyta</taxon>
        <taxon>Spermatophyta</taxon>
        <taxon>Magnoliopsida</taxon>
        <taxon>eudicotyledons</taxon>
        <taxon>Gunneridae</taxon>
        <taxon>Pentapetalae</taxon>
        <taxon>asterids</taxon>
        <taxon>lamiids</taxon>
        <taxon>Solanales</taxon>
        <taxon>Solanaceae</taxon>
        <taxon>Nicotianoideae</taxon>
        <taxon>Nicotianeae</taxon>
        <taxon>Nicotiana</taxon>
    </lineage>
</organism>
<evidence type="ECO:0000259" key="1">
    <source>
        <dbReference type="PROSITE" id="PS50994"/>
    </source>
</evidence>
<sequence length="528" mass="58010">MSHSSQVYEINEGTTLFNNKGTSSGAPVQLNAKGNLGQSHNFLGNEVTGLFSSKGNAGAGYGHSGGGKQPECSGSAMVADMPLCGDITKILAKWIVDSGASSHMVNDSSLLTNAKTVGDKGGKVHLPTGSVAHELYSGQVRGIGREEDGLYVFNSTSKKSVALQAQSPSSVAETLNVPRLIHTVNIIKAHNKVVHVALWHKRFGHAPLDTLKKLNGFHDFQAVECSSKDLYIPTYDGKRYFLALSDDCSRYTWLFILPTKAEVVVVLRYFFAMIKNVHSTSVKFFRSDNGCEFFNSHMSELLQSLGIIHQSSCIYTLQQNGVAERRHRYILEVARALRFQASVPLRFWGECVNTVVYIINRLPSTILHKKSPFEIIFGHSPSLQHMRVFGCLGYVATVRRPDKFAPRAYPTVFLGYSTTQKGYRMFGLHTKDFHISRDVVFKEDVFLFQHISPTSSTLFPVLDLATILSVAPIYSSWSVPAQSIPSFFPVSPASSDSARPSIPFSLANGLTDHVLINDSPIIAPSVES</sequence>
<dbReference type="OrthoDB" id="1750639at2759"/>
<dbReference type="InterPro" id="IPR001584">
    <property type="entry name" value="Integrase_cat-core"/>
</dbReference>
<dbReference type="Pfam" id="PF00665">
    <property type="entry name" value="rve"/>
    <property type="match status" value="1"/>
</dbReference>
<evidence type="ECO:0000313" key="2">
    <source>
        <dbReference type="RefSeq" id="XP_016488385.1"/>
    </source>
</evidence>
<name>A0A1S4BHN1_TOBAC</name>
<dbReference type="SUPFAM" id="SSF53098">
    <property type="entry name" value="Ribonuclease H-like"/>
    <property type="match status" value="1"/>
</dbReference>
<dbReference type="STRING" id="4097.A0A1S4BHN1"/>
<gene>
    <name evidence="2" type="primary">LOC107808383</name>
</gene>
<dbReference type="InterPro" id="IPR036397">
    <property type="entry name" value="RNaseH_sf"/>
</dbReference>
<protein>
    <recommendedName>
        <fullName evidence="1">Integrase catalytic domain-containing protein</fullName>
    </recommendedName>
</protein>
<proteinExistence type="predicted"/>
<dbReference type="PROSITE" id="PS50994">
    <property type="entry name" value="INTEGRASE"/>
    <property type="match status" value="1"/>
</dbReference>
<dbReference type="GO" id="GO:0015074">
    <property type="term" value="P:DNA integration"/>
    <property type="evidence" value="ECO:0007669"/>
    <property type="project" value="InterPro"/>
</dbReference>
<reference evidence="2" key="1">
    <citation type="submission" date="2025-08" db="UniProtKB">
        <authorList>
            <consortium name="RefSeq"/>
        </authorList>
    </citation>
    <scope>IDENTIFICATION</scope>
</reference>
<dbReference type="PANTHER" id="PTHR42648">
    <property type="entry name" value="TRANSPOSASE, PUTATIVE-RELATED"/>
    <property type="match status" value="1"/>
</dbReference>
<dbReference type="PANTHER" id="PTHR42648:SF31">
    <property type="entry name" value="RNA-DIRECTED DNA POLYMERASE"/>
    <property type="match status" value="1"/>
</dbReference>
<dbReference type="Pfam" id="PF25597">
    <property type="entry name" value="SH3_retrovirus"/>
    <property type="match status" value="1"/>
</dbReference>
<accession>A0A1S4BHN1</accession>
<dbReference type="AlphaFoldDB" id="A0A1S4BHN1"/>
<dbReference type="GO" id="GO:0003676">
    <property type="term" value="F:nucleic acid binding"/>
    <property type="evidence" value="ECO:0007669"/>
    <property type="project" value="InterPro"/>
</dbReference>
<dbReference type="KEGG" id="nta:107808383"/>
<dbReference type="Gene3D" id="3.30.420.10">
    <property type="entry name" value="Ribonuclease H-like superfamily/Ribonuclease H"/>
    <property type="match status" value="1"/>
</dbReference>
<dbReference type="InterPro" id="IPR039537">
    <property type="entry name" value="Retrotran_Ty1/copia-like"/>
</dbReference>